<comment type="caution">
    <text evidence="1">The sequence shown here is derived from an EMBL/GenBank/DDBJ whole genome shotgun (WGS) entry which is preliminary data.</text>
</comment>
<organism evidence="1 2">
    <name type="scientific">Crotalus adamanteus</name>
    <name type="common">Eastern diamondback rattlesnake</name>
    <dbReference type="NCBI Taxonomy" id="8729"/>
    <lineage>
        <taxon>Eukaryota</taxon>
        <taxon>Metazoa</taxon>
        <taxon>Chordata</taxon>
        <taxon>Craniata</taxon>
        <taxon>Vertebrata</taxon>
        <taxon>Euteleostomi</taxon>
        <taxon>Lepidosauria</taxon>
        <taxon>Squamata</taxon>
        <taxon>Bifurcata</taxon>
        <taxon>Unidentata</taxon>
        <taxon>Episquamata</taxon>
        <taxon>Toxicofera</taxon>
        <taxon>Serpentes</taxon>
        <taxon>Colubroidea</taxon>
        <taxon>Viperidae</taxon>
        <taxon>Crotalinae</taxon>
        <taxon>Crotalus</taxon>
    </lineage>
</organism>
<name>A0AAW1BQI6_CROAD</name>
<sequence>MRVRCTISQHFSNTAPTSKVVKQGCILPPVFFNYYSNVVVNAINKEESELLSQKPVGIRRAIESLIHFCRERSLHINYVKT</sequence>
<dbReference type="AlphaFoldDB" id="A0AAW1BQI6"/>
<dbReference type="EMBL" id="JAOTOJ010000003">
    <property type="protein sequence ID" value="KAK9404329.1"/>
    <property type="molecule type" value="Genomic_DNA"/>
</dbReference>
<protein>
    <recommendedName>
        <fullName evidence="3">Reverse transcriptase domain-containing protein</fullName>
    </recommendedName>
</protein>
<dbReference type="Proteomes" id="UP001474421">
    <property type="component" value="Unassembled WGS sequence"/>
</dbReference>
<evidence type="ECO:0008006" key="3">
    <source>
        <dbReference type="Google" id="ProtNLM"/>
    </source>
</evidence>
<keyword evidence="2" id="KW-1185">Reference proteome</keyword>
<accession>A0AAW1BQI6</accession>
<gene>
    <name evidence="1" type="ORF">NXF25_009156</name>
</gene>
<reference evidence="1 2" key="1">
    <citation type="journal article" date="2024" name="Proc. Natl. Acad. Sci. U.S.A.">
        <title>The genetic regulatory architecture and epigenomic basis for age-related changes in rattlesnake venom.</title>
        <authorList>
            <person name="Hogan M.P."/>
            <person name="Holding M.L."/>
            <person name="Nystrom G.S."/>
            <person name="Colston T.J."/>
            <person name="Bartlett D.A."/>
            <person name="Mason A.J."/>
            <person name="Ellsworth S.A."/>
            <person name="Rautsaw R.M."/>
            <person name="Lawrence K.C."/>
            <person name="Strickland J.L."/>
            <person name="He B."/>
            <person name="Fraser P."/>
            <person name="Margres M.J."/>
            <person name="Gilbert D.M."/>
            <person name="Gibbs H.L."/>
            <person name="Parkinson C.L."/>
            <person name="Rokyta D.R."/>
        </authorList>
    </citation>
    <scope>NUCLEOTIDE SEQUENCE [LARGE SCALE GENOMIC DNA]</scope>
    <source>
        <strain evidence="1">DRR0105</strain>
    </source>
</reference>
<evidence type="ECO:0000313" key="1">
    <source>
        <dbReference type="EMBL" id="KAK9404329.1"/>
    </source>
</evidence>
<evidence type="ECO:0000313" key="2">
    <source>
        <dbReference type="Proteomes" id="UP001474421"/>
    </source>
</evidence>
<proteinExistence type="predicted"/>